<evidence type="ECO:0000313" key="2">
    <source>
        <dbReference type="Proteomes" id="UP000501379"/>
    </source>
</evidence>
<dbReference type="KEGG" id="pcam:HNE05_09645"/>
<dbReference type="EMBL" id="CP053697">
    <property type="protein sequence ID" value="QKE63610.1"/>
    <property type="molecule type" value="Genomic_DNA"/>
</dbReference>
<keyword evidence="2" id="KW-1185">Reference proteome</keyword>
<reference evidence="1" key="1">
    <citation type="submission" date="2020-07" db="EMBL/GenBank/DDBJ databases">
        <title>Nitrate ammonifying Pseudomonas campi sp. nov. isolated from German agricultural grassland.</title>
        <authorList>
            <person name="Timsy T."/>
            <person name="Ulrich A."/>
            <person name="Spanner T."/>
            <person name="Foesel B."/>
            <person name="Kolb S."/>
            <person name="Horn M.A."/>
            <person name="Behrendt U."/>
        </authorList>
    </citation>
    <scope>NUCLEOTIDE SEQUENCE</scope>
    <source>
        <strain evidence="1">S1-A32-2</strain>
    </source>
</reference>
<gene>
    <name evidence="1" type="ORF">HNE05_09645</name>
</gene>
<proteinExistence type="predicted"/>
<dbReference type="AlphaFoldDB" id="A0A6M8FHR1"/>
<sequence>MQGLKQGQGKASACAADSVSLEAADLRAASGKLASRRIAVSELDSDTIAQMWSVFCGYYADISRDRFLADLHEKQFVLLLLDSGDRSVQGFTTIQVLQRHFAGKPYLAVYSGDTIINEAYWGQSALQAGFYRFLMGLKARHPLTPLYWFLISKGYKTYLLFSRGCADHWPRYDRPTPDHVLGIIDQLSREKFADDWKPELGLLQFATPAGRLKEGVAPVDDAALAYPDIRYFVERNPGHAQGDELCCLGAINAKTGVSYVGKLARKWVRRQLRNLGA</sequence>
<name>A0A6M8FHR1_9GAMM</name>
<dbReference type="Proteomes" id="UP000501379">
    <property type="component" value="Chromosome"/>
</dbReference>
<evidence type="ECO:0000313" key="1">
    <source>
        <dbReference type="EMBL" id="QKE63610.1"/>
    </source>
</evidence>
<accession>A0A6M8FHR1</accession>
<organism evidence="1 2">
    <name type="scientific">Aquipseudomonas campi</name>
    <dbReference type="NCBI Taxonomy" id="2731681"/>
    <lineage>
        <taxon>Bacteria</taxon>
        <taxon>Pseudomonadati</taxon>
        <taxon>Pseudomonadota</taxon>
        <taxon>Gammaproteobacteria</taxon>
        <taxon>Pseudomonadales</taxon>
        <taxon>Pseudomonadaceae</taxon>
        <taxon>Aquipseudomonas</taxon>
    </lineage>
</organism>
<dbReference type="RefSeq" id="WP_173207417.1">
    <property type="nucleotide sequence ID" value="NZ_CP053697.2"/>
</dbReference>
<protein>
    <submittedName>
        <fullName evidence="1">Uncharacterized protein</fullName>
    </submittedName>
</protein>